<dbReference type="Pfam" id="PF18962">
    <property type="entry name" value="Por_Secre_tail"/>
    <property type="match status" value="1"/>
</dbReference>
<dbReference type="RefSeq" id="WP_092676747.1">
    <property type="nucleotide sequence ID" value="NZ_FOXS01000005.1"/>
</dbReference>
<dbReference type="InterPro" id="IPR002909">
    <property type="entry name" value="IPT_dom"/>
</dbReference>
<keyword evidence="1" id="KW-0732">Signal</keyword>
<dbReference type="EMBL" id="FOXS01000005">
    <property type="protein sequence ID" value="SFQ67255.1"/>
    <property type="molecule type" value="Genomic_DNA"/>
</dbReference>
<dbReference type="InterPro" id="IPR013517">
    <property type="entry name" value="FG-GAP"/>
</dbReference>
<dbReference type="InterPro" id="IPR014756">
    <property type="entry name" value="Ig_E-set"/>
</dbReference>
<evidence type="ECO:0000256" key="1">
    <source>
        <dbReference type="ARBA" id="ARBA00022729"/>
    </source>
</evidence>
<dbReference type="Proteomes" id="UP000199029">
    <property type="component" value="Unassembled WGS sequence"/>
</dbReference>
<dbReference type="InterPro" id="IPR013783">
    <property type="entry name" value="Ig-like_fold"/>
</dbReference>
<proteinExistence type="predicted"/>
<feature type="domain" description="IPT/TIG" evidence="2">
    <location>
        <begin position="1059"/>
        <end position="1138"/>
    </location>
</feature>
<dbReference type="InterPro" id="IPR028994">
    <property type="entry name" value="Integrin_alpha_N"/>
</dbReference>
<protein>
    <submittedName>
        <fullName evidence="3">Repeat domain-containing protein</fullName>
    </submittedName>
</protein>
<dbReference type="OrthoDB" id="890703at2"/>
<keyword evidence="4" id="KW-1185">Reference proteome</keyword>
<dbReference type="Pfam" id="PF13517">
    <property type="entry name" value="FG-GAP_3"/>
    <property type="match status" value="10"/>
</dbReference>
<reference evidence="4" key="1">
    <citation type="submission" date="2016-10" db="EMBL/GenBank/DDBJ databases">
        <authorList>
            <person name="Varghese N."/>
            <person name="Submissions S."/>
        </authorList>
    </citation>
    <scope>NUCLEOTIDE SEQUENCE [LARGE SCALE GENOMIC DNA]</scope>
    <source>
        <strain evidence="4">OR362-8,ATCC BAA-1266,JCM 13504</strain>
    </source>
</reference>
<dbReference type="Gene3D" id="2.30.30.100">
    <property type="match status" value="1"/>
</dbReference>
<dbReference type="Pfam" id="PF13205">
    <property type="entry name" value="Big_5"/>
    <property type="match status" value="3"/>
</dbReference>
<feature type="domain" description="IPT/TIG" evidence="2">
    <location>
        <begin position="496"/>
        <end position="574"/>
    </location>
</feature>
<name>A0A1I6AF09_HYMAR</name>
<evidence type="ECO:0000313" key="4">
    <source>
        <dbReference type="Proteomes" id="UP000199029"/>
    </source>
</evidence>
<dbReference type="InterPro" id="IPR032812">
    <property type="entry name" value="SbsA_Ig"/>
</dbReference>
<accession>A0A1I6AF09</accession>
<dbReference type="SUPFAM" id="SSF81296">
    <property type="entry name" value="E set domains"/>
    <property type="match status" value="4"/>
</dbReference>
<dbReference type="PANTHER" id="PTHR46580:SF2">
    <property type="entry name" value="MAM DOMAIN-CONTAINING PROTEIN"/>
    <property type="match status" value="1"/>
</dbReference>
<dbReference type="CDD" id="cd00102">
    <property type="entry name" value="IPT"/>
    <property type="match status" value="3"/>
</dbReference>
<evidence type="ECO:0000259" key="2">
    <source>
        <dbReference type="SMART" id="SM00429"/>
    </source>
</evidence>
<gene>
    <name evidence="3" type="ORF">SAMN04515668_3612</name>
</gene>
<evidence type="ECO:0000313" key="3">
    <source>
        <dbReference type="EMBL" id="SFQ67255.1"/>
    </source>
</evidence>
<dbReference type="SMART" id="SM00429">
    <property type="entry name" value="IPT"/>
    <property type="match status" value="4"/>
</dbReference>
<dbReference type="SUPFAM" id="SSF69318">
    <property type="entry name" value="Integrin alpha N-terminal domain"/>
    <property type="match status" value="7"/>
</dbReference>
<feature type="domain" description="IPT/TIG" evidence="2">
    <location>
        <begin position="1699"/>
        <end position="1780"/>
    </location>
</feature>
<feature type="domain" description="IPT/TIG" evidence="2">
    <location>
        <begin position="1620"/>
        <end position="1698"/>
    </location>
</feature>
<dbReference type="STRING" id="1227077.SAMN04515668_3612"/>
<dbReference type="Gene3D" id="2.60.40.10">
    <property type="entry name" value="Immunoglobulins"/>
    <property type="match status" value="4"/>
</dbReference>
<sequence length="2337" mass="238322">MQQFFTSLVQFVFIVSLLSGLNSSVGWSQVPVATTLLPARHAVAAPRLGPVSLTFTQAITAASATNLRVYGNQARGRRPGTMSGGNTATLNFAPTQAFMPGERVSVTVPNTLTNAAGIGASRQVYQFMAATGGTGGGFFLDTTEIAHTNSRDQVLGDIDNDGDLDLLTSAGLYGMYSYFNDGQGHFTAHSNVAVGRTPSGATLADVNGDGFLDLLAGDADNATVAIALNNGNGEFGILALAGQLVTVGARPVSIATGDVDGDGDLDFVTANFSSNTASVGFNSSTTGFFTATTSTVSVGQQPTAVQLGDIDNDGDLDLLTANSGSNSVSVRLNNGAGLFFGSTSVAVGVAPTDLALVDLDLDGDLDLLTTNAIDGTLSVRFNNLGTFSGTTTLALPTGSTPSGLSIGDVDADGDPDVVVAQGSGGQVITYINNGAGVLAIQYGALELAASSFRLPNSLGVTLGDVDGDLDLDIITADGSRGRVVLGRNGLAPPVVAPALSAFSPGAGPVGTGVRIAGSALSSTSVVLFNGTPASFVVNSNVQLTVAVPAGASTGPISVTTPGGTVTLPQPFVVTSGPVAPVLITSTVPARNAVAASATAALQATFNSPISSFSASGLRVFGSQRRGRQLTTASGGGTATLTLLPSPAFLPGERVSLTLPASLTGTSGGSVRGQVVDFRIATGGTGEGVFEAAGSTSVSASATVQGLRAVDIDNDGDLDIVAAQGSNTSTSSLLIRINNGTGTFTALTTGAPSLQSGDYEAEPADVDGDGDFDLLVLQANRISVWSNNGQGRFVPGATLVVPTNNSLRWLRVGDLDADGDLDVAFAQNSDDVYIALNNGTGMFVVGGKAEFNNIYQMRLADLDADGDLDIMTVSNTELATALNNGHGVMVRQPGQAVNTPRIVQDMEIGDLTGDGFPDAVVITYNYHLNGGGNLPGLLAVWPGLGNGQFGPRGVPVELPLYPKTLALADVNSDGRLDALTMSTDRPSNTSVLNSAASLQVRLGDGRGGLLLPEVYALSVANQEVSRPEVGDFDGDGDVDLAFGNLTAATVAVRFNTGRPVPTILSMIPAQGPVGTRVSLFGTNLTSTKGITFGGVAATEILVVSPTECAVVVPAAASTGPVALTTPGGTGTSPNSFTVVVPVPVATRTPARNAESVALSANVSVSFPQSLSTGSAGALVVHSEQRQGRRAGTASGAGTASRTFAPSLGFAPGERVQVSLPVPNGVSTGSAQPQVYNFTAATSGPGRANLRWAQNHANAPGGFYAYYTQTAGAVGDFDEDGAPDLVSIELFSSSQLRILFNDGHGKFGARTLAFAVPLLRGVRVADLNGDSHLDLLMVEYFARRSNNREVNRLTWCAGTGTGSFGAVQPLYQFNGNGENVEVAVGDLNADGELDIAALIQGSDSVLVAMNQGNGTFRRHANAAAVRYANTLRLADIDNNGTLDLLTVGSGTPYMSRGMGTGTGDFVTASPLVLPAGGISLEIGDLDNNGNIDLVLGTAPYNTQGNVHFFLGDGQGGFVLSQQVGNYSNPGFLRLADFDADGALDLLMGQLSSYSGVTLLLNNGSGQFGRPASFGDKVVPRCVTVADMDLDGSLDLTIGGDSLSGPGLGTTAGLFVYHNRPVGPSISSFTPTSGGAGTVVTLTGTALSSVTGVTVGGVSVPFTVVSSTQITLTIRTNTATGRIVVNSPFGTSTSSSNFTMPAPTISSFTPSSGAVQRLVTVTGTYFSGATAVRFNGLTAPGFNVVSETVITVLVPAGVSTGALSVTTPSGTASSATPFTFSAVASGFTPGRNAQHVARNANLNLNFSQIVSSAAAADIRVFGNQVRGKRGGVMAGGGSTSLTFDPAQDFAPGEEVSVTIPNSFLGTQGGQSSKQVFTFRAATGGSGMGTFSSPQTLALSGGPWEAQIGDIDNDGDQDVVTVNYTNGGYDFINFALNNGNGTFVKATPLQVSAHAHFLRLADFNGDGALDIVTVHDFIVSVRMNDGTGTFGSVQNINGPGGQSLEVGDIDGDGDLDIVTVNYNQVAAYVIKNNGTGTFTTGAQQSMSTPCRSIRLGDVDSDGDLDLVATGTNTNGSGNLLVVRLNDGNGTFTGTYSLALPRVPVSFSIADLDNDGDLDAAVVGYHPNFSIADAGLNVYLNDGLARFTPGQHITYATHNEVPRGLVFGDIDGDGDLDALINVRSVTGGLNEVRPHLNNGSALFTSVTAVPTTNQDDIAVGDLDGDGDLDFVAPSVGNFNLVIHLNGPARPTATASATAQRLVLYPNPAQQQFTLAVPAGLLTQKGTIMLLNSLGQVVYQQPVAAAPAGIQTVVDVRRLAAGMYTVHLKMTNVQPVVGRLMIE</sequence>
<dbReference type="Gene3D" id="2.130.10.130">
    <property type="entry name" value="Integrin alpha, N-terminal"/>
    <property type="match status" value="5"/>
</dbReference>
<dbReference type="PANTHER" id="PTHR46580">
    <property type="entry name" value="SENSOR KINASE-RELATED"/>
    <property type="match status" value="1"/>
</dbReference>
<dbReference type="InterPro" id="IPR026444">
    <property type="entry name" value="Secre_tail"/>
</dbReference>
<organism evidence="3 4">
    <name type="scientific">Hymenobacter arizonensis</name>
    <name type="common">Siccationidurans arizonensis</name>
    <dbReference type="NCBI Taxonomy" id="1227077"/>
    <lineage>
        <taxon>Bacteria</taxon>
        <taxon>Pseudomonadati</taxon>
        <taxon>Bacteroidota</taxon>
        <taxon>Cytophagia</taxon>
        <taxon>Cytophagales</taxon>
        <taxon>Hymenobacteraceae</taxon>
        <taxon>Hymenobacter</taxon>
    </lineage>
</organism>